<evidence type="ECO:0000259" key="1">
    <source>
        <dbReference type="Pfam" id="PF18155"/>
    </source>
</evidence>
<dbReference type="AlphaFoldDB" id="A0A6G9AUY3"/>
<feature type="domain" description="pPIWI-RE three-gene island" evidence="1">
    <location>
        <begin position="44"/>
        <end position="153"/>
    </location>
</feature>
<dbReference type="RefSeq" id="WP_167215761.1">
    <property type="nucleotide sequence ID" value="NZ_CP050063.1"/>
</dbReference>
<accession>A0A6G9AUY3</accession>
<proteinExistence type="predicted"/>
<sequence length="158" mass="17623">MNTFFRPNQNRAASSAPSLFPALNTAAQWTAAAVTPRPSKRATLSAGQLLDIELGLFLLSQLLPTAPPDALPGLLTDTDSSFLERPTWTPKQLKLLNRGRVVLSHIQQRNVWTALLDAYTTIPDRLQAYDISTDRSRFCEKTVGFFRNRIITLKQIVS</sequence>
<dbReference type="Pfam" id="PF18155">
    <property type="entry name" value="pPIWI_RE_Z"/>
    <property type="match status" value="1"/>
</dbReference>
<name>A0A6G9AUY3_9BACT</name>
<protein>
    <recommendedName>
        <fullName evidence="1">pPIWI-RE three-gene island domain-containing protein</fullName>
    </recommendedName>
</protein>
<dbReference type="Proteomes" id="UP000501802">
    <property type="component" value="Chromosome"/>
</dbReference>
<dbReference type="KEGG" id="spib:G8759_27675"/>
<evidence type="ECO:0000313" key="2">
    <source>
        <dbReference type="EMBL" id="QIP16146.1"/>
    </source>
</evidence>
<dbReference type="EMBL" id="CP050063">
    <property type="protein sequence ID" value="QIP16146.1"/>
    <property type="molecule type" value="Genomic_DNA"/>
</dbReference>
<dbReference type="InterPro" id="IPR055254">
    <property type="entry name" value="pPIWI_RE_Z"/>
</dbReference>
<keyword evidence="3" id="KW-1185">Reference proteome</keyword>
<evidence type="ECO:0000313" key="3">
    <source>
        <dbReference type="Proteomes" id="UP000501802"/>
    </source>
</evidence>
<organism evidence="2 3">
    <name type="scientific">Spirosoma aureum</name>
    <dbReference type="NCBI Taxonomy" id="2692134"/>
    <lineage>
        <taxon>Bacteria</taxon>
        <taxon>Pseudomonadati</taxon>
        <taxon>Bacteroidota</taxon>
        <taxon>Cytophagia</taxon>
        <taxon>Cytophagales</taxon>
        <taxon>Cytophagaceae</taxon>
        <taxon>Spirosoma</taxon>
    </lineage>
</organism>
<reference evidence="2 3" key="1">
    <citation type="submission" date="2020-03" db="EMBL/GenBank/DDBJ databases">
        <authorList>
            <person name="Kim M.K."/>
        </authorList>
    </citation>
    <scope>NUCLEOTIDE SEQUENCE [LARGE SCALE GENOMIC DNA]</scope>
    <source>
        <strain evidence="2 3">BT328</strain>
    </source>
</reference>
<gene>
    <name evidence="2" type="ORF">G8759_27675</name>
</gene>